<dbReference type="GO" id="GO:0003729">
    <property type="term" value="F:mRNA binding"/>
    <property type="evidence" value="ECO:0007669"/>
    <property type="project" value="InterPro"/>
</dbReference>
<feature type="region of interest" description="Disordered" evidence="15">
    <location>
        <begin position="622"/>
        <end position="659"/>
    </location>
</feature>
<name>A0A1B0F9G4_GLOMM</name>
<dbReference type="InterPro" id="IPR054127">
    <property type="entry name" value="Pcf11_C"/>
</dbReference>
<comment type="function">
    <text evidence="10">Component of pre-mRNA cleavage complex II, which promotes transcription termination by RNA polymerase II.</text>
</comment>
<feature type="compositionally biased region" description="Low complexity" evidence="15">
    <location>
        <begin position="1768"/>
        <end position="1795"/>
    </location>
</feature>
<dbReference type="GO" id="GO:0005737">
    <property type="term" value="C:cytoplasm"/>
    <property type="evidence" value="ECO:0007669"/>
    <property type="project" value="TreeGrafter"/>
</dbReference>
<evidence type="ECO:0000313" key="17">
    <source>
        <dbReference type="EnsemblMetazoa" id="GMOY000126-PA"/>
    </source>
</evidence>
<feature type="region of interest" description="Disordered" evidence="15">
    <location>
        <begin position="281"/>
        <end position="451"/>
    </location>
</feature>
<feature type="region of interest" description="Disordered" evidence="15">
    <location>
        <begin position="1503"/>
        <end position="1530"/>
    </location>
</feature>
<dbReference type="SMART" id="SM00582">
    <property type="entry name" value="RPR"/>
    <property type="match status" value="1"/>
</dbReference>
<keyword evidence="4" id="KW-0597">Phosphoprotein</keyword>
<feature type="compositionally biased region" description="Basic and acidic residues" evidence="15">
    <location>
        <begin position="317"/>
        <end position="330"/>
    </location>
</feature>
<keyword evidence="9" id="KW-0539">Nucleus</keyword>
<dbReference type="GO" id="GO:0006369">
    <property type="term" value="P:termination of RNA polymerase II transcription"/>
    <property type="evidence" value="ECO:0007669"/>
    <property type="project" value="InterPro"/>
</dbReference>
<feature type="compositionally biased region" description="Low complexity" evidence="15">
    <location>
        <begin position="331"/>
        <end position="345"/>
    </location>
</feature>
<dbReference type="GO" id="GO:0031124">
    <property type="term" value="P:mRNA 3'-end processing"/>
    <property type="evidence" value="ECO:0007669"/>
    <property type="project" value="InterPro"/>
</dbReference>
<accession>A0A1B0F9G4</accession>
<dbReference type="EMBL" id="CCAG010002095">
    <property type="status" value="NOT_ANNOTATED_CDS"/>
    <property type="molecule type" value="Genomic_DNA"/>
</dbReference>
<evidence type="ECO:0000313" key="18">
    <source>
        <dbReference type="Proteomes" id="UP000092444"/>
    </source>
</evidence>
<evidence type="ECO:0000256" key="3">
    <source>
        <dbReference type="ARBA" id="ARBA00022499"/>
    </source>
</evidence>
<feature type="compositionally biased region" description="Low complexity" evidence="15">
    <location>
        <begin position="433"/>
        <end position="444"/>
    </location>
</feature>
<feature type="region of interest" description="Disordered" evidence="15">
    <location>
        <begin position="1685"/>
        <end position="1717"/>
    </location>
</feature>
<dbReference type="InterPro" id="IPR045154">
    <property type="entry name" value="PCF11-like"/>
</dbReference>
<dbReference type="PANTHER" id="PTHR15921:SF3">
    <property type="entry name" value="PRE-MRNA CLEAVAGE COMPLEX 2 PROTEIN PCF11"/>
    <property type="match status" value="1"/>
</dbReference>
<dbReference type="CDD" id="cd16982">
    <property type="entry name" value="CID_Pcf11"/>
    <property type="match status" value="1"/>
</dbReference>
<dbReference type="VEuPathDB" id="VectorBase:GMOY000126"/>
<dbReference type="Proteomes" id="UP000092444">
    <property type="component" value="Unassembled WGS sequence"/>
</dbReference>
<dbReference type="InterPro" id="IPR021605">
    <property type="entry name" value="Pcf11_Clp1-ID"/>
</dbReference>
<reference evidence="17" key="1">
    <citation type="submission" date="2020-05" db="UniProtKB">
        <authorList>
            <consortium name="EnsemblMetazoa"/>
        </authorList>
    </citation>
    <scope>IDENTIFICATION</scope>
    <source>
        <strain evidence="17">Yale</strain>
    </source>
</reference>
<dbReference type="Pfam" id="PF11526">
    <property type="entry name" value="Pfc11_Clp1_ID"/>
    <property type="match status" value="1"/>
</dbReference>
<feature type="region of interest" description="Disordered" evidence="15">
    <location>
        <begin position="842"/>
        <end position="894"/>
    </location>
</feature>
<dbReference type="GO" id="GO:0005849">
    <property type="term" value="C:mRNA cleavage factor complex"/>
    <property type="evidence" value="ECO:0007669"/>
    <property type="project" value="InterPro"/>
</dbReference>
<evidence type="ECO:0000256" key="15">
    <source>
        <dbReference type="SAM" id="MobiDB-lite"/>
    </source>
</evidence>
<dbReference type="InterPro" id="IPR047415">
    <property type="entry name" value="Pcf11_CID"/>
</dbReference>
<feature type="region of interest" description="Disordered" evidence="15">
    <location>
        <begin position="1576"/>
        <end position="1631"/>
    </location>
</feature>
<dbReference type="FunFam" id="1.25.40.90:FF:000015">
    <property type="entry name" value="Pre-mRNA cleavage complex 2 protein Pcf11"/>
    <property type="match status" value="1"/>
</dbReference>
<evidence type="ECO:0000256" key="11">
    <source>
        <dbReference type="ARBA" id="ARBA00063659"/>
    </source>
</evidence>
<evidence type="ECO:0000256" key="8">
    <source>
        <dbReference type="ARBA" id="ARBA00023054"/>
    </source>
</evidence>
<feature type="compositionally biased region" description="Polar residues" evidence="15">
    <location>
        <begin position="1685"/>
        <end position="1694"/>
    </location>
</feature>
<comment type="subunit">
    <text evidence="11">Associates with the phosphorylated CTD domain of POLR2A /RNA polymerase II.</text>
</comment>
<evidence type="ECO:0000256" key="12">
    <source>
        <dbReference type="ARBA" id="ARBA00068814"/>
    </source>
</evidence>
<evidence type="ECO:0000256" key="5">
    <source>
        <dbReference type="ARBA" id="ARBA00022664"/>
    </source>
</evidence>
<proteinExistence type="predicted"/>
<evidence type="ECO:0000256" key="4">
    <source>
        <dbReference type="ARBA" id="ARBA00022553"/>
    </source>
</evidence>
<dbReference type="GO" id="GO:0000993">
    <property type="term" value="F:RNA polymerase II complex binding"/>
    <property type="evidence" value="ECO:0007669"/>
    <property type="project" value="InterPro"/>
</dbReference>
<protein>
    <recommendedName>
        <fullName evidence="12">Pre-mRNA cleavage complex 2 protein Pcf11</fullName>
    </recommendedName>
    <alternativeName>
        <fullName evidence="13">Pre-mRNA cleavage complex II protein Pcf11</fullName>
    </alternativeName>
</protein>
<evidence type="ECO:0000259" key="16">
    <source>
        <dbReference type="PROSITE" id="PS51391"/>
    </source>
</evidence>
<feature type="compositionally biased region" description="Basic and acidic residues" evidence="15">
    <location>
        <begin position="877"/>
        <end position="894"/>
    </location>
</feature>
<evidence type="ECO:0000256" key="6">
    <source>
        <dbReference type="ARBA" id="ARBA00022843"/>
    </source>
</evidence>
<dbReference type="PROSITE" id="PS51391">
    <property type="entry name" value="CID"/>
    <property type="match status" value="1"/>
</dbReference>
<feature type="coiled-coil region" evidence="14">
    <location>
        <begin position="736"/>
        <end position="772"/>
    </location>
</feature>
<dbReference type="InterPro" id="IPR006569">
    <property type="entry name" value="CID_dom"/>
</dbReference>
<organism evidence="17 18">
    <name type="scientific">Glossina morsitans morsitans</name>
    <name type="common">Savannah tsetse fly</name>
    <dbReference type="NCBI Taxonomy" id="37546"/>
    <lineage>
        <taxon>Eukaryota</taxon>
        <taxon>Metazoa</taxon>
        <taxon>Ecdysozoa</taxon>
        <taxon>Arthropoda</taxon>
        <taxon>Hexapoda</taxon>
        <taxon>Insecta</taxon>
        <taxon>Pterygota</taxon>
        <taxon>Neoptera</taxon>
        <taxon>Endopterygota</taxon>
        <taxon>Diptera</taxon>
        <taxon>Brachycera</taxon>
        <taxon>Muscomorpha</taxon>
        <taxon>Hippoboscoidea</taxon>
        <taxon>Glossinidae</taxon>
        <taxon>Glossina</taxon>
    </lineage>
</organism>
<dbReference type="PhylomeDB" id="A0A1B0F9G4"/>
<keyword evidence="5" id="KW-0507">mRNA processing</keyword>
<evidence type="ECO:0000256" key="10">
    <source>
        <dbReference type="ARBA" id="ARBA00057101"/>
    </source>
</evidence>
<keyword evidence="6" id="KW-0832">Ubl conjugation</keyword>
<keyword evidence="8 14" id="KW-0175">Coiled coil</keyword>
<dbReference type="Pfam" id="PF21936">
    <property type="entry name" value="Pcf11_C"/>
    <property type="match status" value="1"/>
</dbReference>
<keyword evidence="2" id="KW-0488">Methylation</keyword>
<feature type="compositionally biased region" description="Basic and acidic residues" evidence="15">
    <location>
        <begin position="1592"/>
        <end position="1605"/>
    </location>
</feature>
<dbReference type="STRING" id="37546.A0A1B0F9G4"/>
<evidence type="ECO:0000256" key="13">
    <source>
        <dbReference type="ARBA" id="ARBA00083113"/>
    </source>
</evidence>
<dbReference type="Gene3D" id="1.25.40.90">
    <property type="match status" value="1"/>
</dbReference>
<dbReference type="InterPro" id="IPR008942">
    <property type="entry name" value="ENTH_VHS"/>
</dbReference>
<evidence type="ECO:0000256" key="9">
    <source>
        <dbReference type="ARBA" id="ARBA00023242"/>
    </source>
</evidence>
<dbReference type="SUPFAM" id="SSF48464">
    <property type="entry name" value="ENTH/VHS domain"/>
    <property type="match status" value="1"/>
</dbReference>
<feature type="region of interest" description="Disordered" evidence="15">
    <location>
        <begin position="1231"/>
        <end position="1272"/>
    </location>
</feature>
<feature type="compositionally biased region" description="Low complexity" evidence="15">
    <location>
        <begin position="352"/>
        <end position="364"/>
    </location>
</feature>
<evidence type="ECO:0000256" key="1">
    <source>
        <dbReference type="ARBA" id="ARBA00004123"/>
    </source>
</evidence>
<comment type="subcellular location">
    <subcellularLocation>
        <location evidence="1">Nucleus</location>
    </subcellularLocation>
</comment>
<dbReference type="Pfam" id="PF04818">
    <property type="entry name" value="CID"/>
    <property type="match status" value="1"/>
</dbReference>
<feature type="region of interest" description="Disordered" evidence="15">
    <location>
        <begin position="1436"/>
        <end position="1459"/>
    </location>
</feature>
<evidence type="ECO:0000256" key="14">
    <source>
        <dbReference type="SAM" id="Coils"/>
    </source>
</evidence>
<feature type="region of interest" description="Disordered" evidence="15">
    <location>
        <begin position="1768"/>
        <end position="1796"/>
    </location>
</feature>
<feature type="compositionally biased region" description="Basic residues" evidence="15">
    <location>
        <begin position="401"/>
        <end position="414"/>
    </location>
</feature>
<sequence>MEMAARTQRENEEHVAKEYLSSLSDLNCNSKPHINMLTMLAEENIEYARIIVKVVEQHIAKVPPDFKLPILYLIDSIVKNVKSTYVQLFSQCIVNIFCDVFEKVNEEIRQRMYALRQTWNEVFSSQKLYALDVRVKRLDNNWPITARPPSIHVNPDFLKTVSASQAIPTEVEEILQHKTRELLELKKRKLELELEATKKHLEEQEKQLSKAAEGVIPPVEALVAANALQTSIRAAAMPPQMMPNMMAPAFMAPTGHPGPIGPGINNMRPVFPNMRGFRPHLHPTMMSIHPQPFPPSNINATNSGGNNNASSRSNKSSSRDKEKDRKRSESKSSTTSSSSSGSNASAERKKSFSSGKGSKKSGSSPTCDKDAFEIAPLSTAFKRKSSSPNNSPAKARDPKRFTSHKTYSRSKTRSRSPSPRKDMFNDVDLRRVSTSSCSSTTTTSPEKRAKISEEINGNEILTQVSAKDLEKNIKPLIESPIIGTARAMDVDLRPQLVVPPIKASVLRATSSSSSLSSSDLSHKLSGTSVSRASIIIDLTCNTSCASANTKATSSPNKVSFKIEKHVNKLEKSSENLTVTSTSNKLASSLTSSSSLPEVTSNIEQSHLDMNAKYACDGPIVSGGQVSKDLEDEDKKKRPSVAANEEEPLSKKSKSAKLDPLFGSEDVDLRQLMPAIQPSCSEETAPPPPSMKLNDTLSCNENWDMFKGEASKISPKKSSTLDDVRAKLAKTAKLSKLSKTEKNNKELSHRLRLAELQNMNEDTQEANDEKIRTMVVQAQELLEAKSITQEQYNNLMKTVMSINEVNKLKIAKRRESLNAIKQKLTEEDANEAERNAAREAVLKKRIPKINKGQVPTNEQGNSLSPRSESVGGSNAENSPHREEKTESNDEHMPRARLMRDKRVSKVSKWGDRVVDPNMGNIMPSGPPPRPWALGPQNKRCFRGIGPHPSMAINMRNQWPINNINNGPIPPFVNGPMLPPMRGLLASSMPPLELQQPPIIPKPCNSIDNPQEDLVRTITIDGVAKEIRFYDQVAIVFMEVDQPREIGFQNGQRTIFIDNHEPLMLQFNEDYKSVTIDGEVLRLRFGFPSRELYIDEHWYEIYFGGPPITVPIKNKLRMLKAEGPPPQVNIGPLRRDLVVGKINMIVDAHNVIPLFLDARAQIFRLGDKDHTIQFADNLLTVLLDGMPTRVEYGGLPKSLFLGGKKYFVRFGALPQGIVAGKVQIKDMIYVEAQPPTQPSTEKETFTNATGSEEVPKPSAIESVKESETLSSGAASSSTTVVSTSALTNVNIDELFQKLVSTGILGGSSGILPAVNKIPAEGAVQTEGTESTEVAMEELIKTIDLSKAESVKTRQAAIVATLFSGMQCCSCGVRFPPEQTIKYSQHLDWHFRQNRRERDSLRKANSRKWYYNLSEWIKYEEIEDLEEREKNFFETQQNDVETIDETSNQRSANSPVPSCRADRGDVDRACDACLEKFEQFYDEDADEWYLRRALRIDDKIYHSFCYKDNKKAPPNPPKTIEKEENLNNDASDQTLIQIDDDNAVDIEIKSEAERPSATDAPGDEEDDDVIVLPNEEPSVTEIDDDDDEYVPTNVTREEMGTSVEDDRPITLNETNESDVEIQEPNIPFTDLDTYEEKDLITGEESSQMSYKNVKIKEEPKEDEDEDDGFEDVGTVMIAPDEISIQSSEETQMPTLDSTAEKATVPARPPSSASTCPNEEKDAVKEADLNISMDGNLETGNEHNLSAAGPAPTVPLVSLVNKIKINITKNTISTNSTSTSNNATSTSTNTTATNNPNSNLVSLNEKTKVTLGQQSISSNPIPTISTIPVLCSGGTTIPSIMSSGFEEDIANSNHSVSTISVIGTSYGISNTTCSLTKTDHPPLQPAPRPIEETITYELKPALQKITLKKKEKIVCGSETSGLCSIM</sequence>
<keyword evidence="18" id="KW-1185">Reference proteome</keyword>
<feature type="coiled-coil region" evidence="14">
    <location>
        <begin position="175"/>
        <end position="214"/>
    </location>
</feature>
<feature type="compositionally biased region" description="Basic and acidic residues" evidence="15">
    <location>
        <begin position="419"/>
        <end position="431"/>
    </location>
</feature>
<feature type="compositionally biased region" description="Low complexity" evidence="15">
    <location>
        <begin position="301"/>
        <end position="316"/>
    </location>
</feature>
<dbReference type="EnsemblMetazoa" id="GMOY000126-RA">
    <property type="protein sequence ID" value="GMOY000126-PA"/>
    <property type="gene ID" value="GMOY000126"/>
</dbReference>
<evidence type="ECO:0000256" key="7">
    <source>
        <dbReference type="ARBA" id="ARBA00022990"/>
    </source>
</evidence>
<evidence type="ECO:0000256" key="2">
    <source>
        <dbReference type="ARBA" id="ARBA00022481"/>
    </source>
</evidence>
<feature type="domain" description="CID" evidence="16">
    <location>
        <begin position="11"/>
        <end position="139"/>
    </location>
</feature>
<dbReference type="PANTHER" id="PTHR15921">
    <property type="entry name" value="PRE-MRNA CLEAVAGE COMPLEX II"/>
    <property type="match status" value="1"/>
</dbReference>
<keyword evidence="3" id="KW-1017">Isopeptide bond</keyword>
<feature type="compositionally biased region" description="Polar residues" evidence="15">
    <location>
        <begin position="852"/>
        <end position="876"/>
    </location>
</feature>
<keyword evidence="7" id="KW-0007">Acetylation</keyword>
<feature type="compositionally biased region" description="Polar residues" evidence="15">
    <location>
        <begin position="1436"/>
        <end position="1453"/>
    </location>
</feature>